<dbReference type="PANTHER" id="PTHR46796">
    <property type="entry name" value="HTH-TYPE TRANSCRIPTIONAL ACTIVATOR RHAS-RELATED"/>
    <property type="match status" value="1"/>
</dbReference>
<dbReference type="RefSeq" id="WP_101556864.1">
    <property type="nucleotide sequence ID" value="NZ_FXZI01000005.1"/>
</dbReference>
<protein>
    <submittedName>
        <fullName evidence="5">AraC-type DNA-binding protein</fullName>
    </submittedName>
</protein>
<evidence type="ECO:0000256" key="3">
    <source>
        <dbReference type="ARBA" id="ARBA00023163"/>
    </source>
</evidence>
<keyword evidence="1" id="KW-0805">Transcription regulation</keyword>
<dbReference type="GO" id="GO:0003700">
    <property type="term" value="F:DNA-binding transcription factor activity"/>
    <property type="evidence" value="ECO:0007669"/>
    <property type="project" value="InterPro"/>
</dbReference>
<accession>A0A2H1JKC2</accession>
<dbReference type="PANTHER" id="PTHR46796:SF13">
    <property type="entry name" value="HTH-TYPE TRANSCRIPTIONAL ACTIVATOR RHAS"/>
    <property type="match status" value="1"/>
</dbReference>
<name>A0A2H1JKC2_BREAU</name>
<dbReference type="SUPFAM" id="SSF46689">
    <property type="entry name" value="Homeodomain-like"/>
    <property type="match status" value="2"/>
</dbReference>
<dbReference type="GO" id="GO:0043565">
    <property type="term" value="F:sequence-specific DNA binding"/>
    <property type="evidence" value="ECO:0007669"/>
    <property type="project" value="InterPro"/>
</dbReference>
<evidence type="ECO:0000313" key="6">
    <source>
        <dbReference type="Proteomes" id="UP000234300"/>
    </source>
</evidence>
<feature type="domain" description="HTH araC/xylS-type" evidence="4">
    <location>
        <begin position="198"/>
        <end position="296"/>
    </location>
</feature>
<dbReference type="AlphaFoldDB" id="A0A2H1JKC2"/>
<dbReference type="SMART" id="SM00342">
    <property type="entry name" value="HTH_ARAC"/>
    <property type="match status" value="1"/>
</dbReference>
<dbReference type="InterPro" id="IPR018060">
    <property type="entry name" value="HTH_AraC"/>
</dbReference>
<evidence type="ECO:0000256" key="1">
    <source>
        <dbReference type="ARBA" id="ARBA00023015"/>
    </source>
</evidence>
<keyword evidence="2 5" id="KW-0238">DNA-binding</keyword>
<proteinExistence type="predicted"/>
<dbReference type="EMBL" id="FXZI01000005">
    <property type="protein sequence ID" value="SMX87794.1"/>
    <property type="molecule type" value="Genomic_DNA"/>
</dbReference>
<keyword evidence="3" id="KW-0804">Transcription</keyword>
<dbReference type="InterPro" id="IPR050204">
    <property type="entry name" value="AraC_XylS_family_regulators"/>
</dbReference>
<evidence type="ECO:0000256" key="2">
    <source>
        <dbReference type="ARBA" id="ARBA00023125"/>
    </source>
</evidence>
<gene>
    <name evidence="5" type="ORF">BAURA86_01779</name>
</gene>
<evidence type="ECO:0000259" key="4">
    <source>
        <dbReference type="PROSITE" id="PS01124"/>
    </source>
</evidence>
<sequence>MRGPPDAFQALVARHRSFDRPVGPAAFDCVQVIVVRDGSAILKGEAGQEPVTVGDVLLLGPNILCGAEPEGHVTVTTIYLDLDYLLDQVFWQHSHILRDRLDAQDFAETLYAEAAQVLRVGEQRVGPLLPVLDELVALSLNGGLHRFHRMQSLWFAIVDQIAPFIYVTCTRQSPSQRAHIRPTHPRVRRFTPMRSEARTTLDRLRSDIAAPWTLDTLADAVHLSSKQLGRVFSETFGKTPLAYLTMLRVEKMAALLRESDQTVETIARRVGWQNRGRASEAFREYTGLTPSEYRTSYKWSIMPTADASAGPPSAS</sequence>
<dbReference type="InterPro" id="IPR003313">
    <property type="entry name" value="AraC-bd"/>
</dbReference>
<dbReference type="InterPro" id="IPR009057">
    <property type="entry name" value="Homeodomain-like_sf"/>
</dbReference>
<dbReference type="Gene3D" id="1.10.10.60">
    <property type="entry name" value="Homeodomain-like"/>
    <property type="match status" value="2"/>
</dbReference>
<reference evidence="5 6" key="1">
    <citation type="submission" date="2017-03" db="EMBL/GenBank/DDBJ databases">
        <authorList>
            <person name="Afonso C.L."/>
            <person name="Miller P.J."/>
            <person name="Scott M.A."/>
            <person name="Spackman E."/>
            <person name="Goraichik I."/>
            <person name="Dimitrov K.M."/>
            <person name="Suarez D.L."/>
            <person name="Swayne D.E."/>
        </authorList>
    </citation>
    <scope>NUCLEOTIDE SEQUENCE [LARGE SCALE GENOMIC DNA]</scope>
    <source>
        <strain evidence="6">8(6)</strain>
    </source>
</reference>
<dbReference type="Pfam" id="PF02311">
    <property type="entry name" value="AraC_binding"/>
    <property type="match status" value="1"/>
</dbReference>
<organism evidence="5 6">
    <name type="scientific">Brevibacterium aurantiacum</name>
    <dbReference type="NCBI Taxonomy" id="273384"/>
    <lineage>
        <taxon>Bacteria</taxon>
        <taxon>Bacillati</taxon>
        <taxon>Actinomycetota</taxon>
        <taxon>Actinomycetes</taxon>
        <taxon>Micrococcales</taxon>
        <taxon>Brevibacteriaceae</taxon>
        <taxon>Brevibacterium</taxon>
    </lineage>
</organism>
<evidence type="ECO:0000313" key="5">
    <source>
        <dbReference type="EMBL" id="SMX87794.1"/>
    </source>
</evidence>
<dbReference type="PROSITE" id="PS01124">
    <property type="entry name" value="HTH_ARAC_FAMILY_2"/>
    <property type="match status" value="1"/>
</dbReference>
<dbReference type="Pfam" id="PF12833">
    <property type="entry name" value="HTH_18"/>
    <property type="match status" value="1"/>
</dbReference>
<dbReference type="Proteomes" id="UP000234300">
    <property type="component" value="Unassembled WGS sequence"/>
</dbReference>